<evidence type="ECO:0000256" key="3">
    <source>
        <dbReference type="ARBA" id="ARBA00022448"/>
    </source>
</evidence>
<dbReference type="SUPFAM" id="SSF161098">
    <property type="entry name" value="MetI-like"/>
    <property type="match status" value="1"/>
</dbReference>
<feature type="transmembrane region" description="Helical" evidence="9">
    <location>
        <begin position="51"/>
        <end position="71"/>
    </location>
</feature>
<keyword evidence="7 9" id="KW-1133">Transmembrane helix</keyword>
<evidence type="ECO:0000256" key="9">
    <source>
        <dbReference type="RuleBase" id="RU363032"/>
    </source>
</evidence>
<sequence>MDVITDHLGEFGDGLLLTVELTLLSLAGALAAGIAVAAMRVSPVRVLRAAGMAYVEVLQNIPLLVWLVIAVFGLPEIGVIAGLFTTSVVVIALYQGAYTAEAIRSGINAVPAGQGEAARALGLTFVQSLRLVVLPQALRTVVQPLGNIAIMTLMNTALAAAVGVVELTAAANRVNLAEARPIWIFVTAGLAYMALSAVFGLVTGGLEGKLAILR</sequence>
<keyword evidence="4" id="KW-1003">Cell membrane</keyword>
<evidence type="ECO:0000256" key="4">
    <source>
        <dbReference type="ARBA" id="ARBA00022475"/>
    </source>
</evidence>
<feature type="transmembrane region" description="Helical" evidence="9">
    <location>
        <begin position="182"/>
        <end position="206"/>
    </location>
</feature>
<evidence type="ECO:0000313" key="12">
    <source>
        <dbReference type="Proteomes" id="UP000183413"/>
    </source>
</evidence>
<feature type="transmembrane region" description="Helical" evidence="9">
    <location>
        <begin position="15"/>
        <end position="39"/>
    </location>
</feature>
<feature type="domain" description="ABC transmembrane type-1" evidence="10">
    <location>
        <begin position="15"/>
        <end position="203"/>
    </location>
</feature>
<dbReference type="NCBIfam" id="TIGR01726">
    <property type="entry name" value="HEQRo_perm_3TM"/>
    <property type="match status" value="1"/>
</dbReference>
<dbReference type="GO" id="GO:0043190">
    <property type="term" value="C:ATP-binding cassette (ABC) transporter complex"/>
    <property type="evidence" value="ECO:0007669"/>
    <property type="project" value="InterPro"/>
</dbReference>
<dbReference type="GO" id="GO:0006865">
    <property type="term" value="P:amino acid transport"/>
    <property type="evidence" value="ECO:0007669"/>
    <property type="project" value="UniProtKB-KW"/>
</dbReference>
<accession>A0A1I5IHW5</accession>
<comment type="subcellular location">
    <subcellularLocation>
        <location evidence="1 9">Cell membrane</location>
        <topology evidence="1 9">Multi-pass membrane protein</topology>
    </subcellularLocation>
</comment>
<dbReference type="InterPro" id="IPR000515">
    <property type="entry name" value="MetI-like"/>
</dbReference>
<feature type="transmembrane region" description="Helical" evidence="9">
    <location>
        <begin position="148"/>
        <end position="170"/>
    </location>
</feature>
<keyword evidence="5 9" id="KW-0812">Transmembrane</keyword>
<evidence type="ECO:0000256" key="8">
    <source>
        <dbReference type="ARBA" id="ARBA00023136"/>
    </source>
</evidence>
<keyword evidence="6" id="KW-0029">Amino-acid transport</keyword>
<comment type="similarity">
    <text evidence="2">Belongs to the binding-protein-dependent transport system permease family. HisMQ subfamily.</text>
</comment>
<evidence type="ECO:0000256" key="7">
    <source>
        <dbReference type="ARBA" id="ARBA00022989"/>
    </source>
</evidence>
<protein>
    <submittedName>
        <fullName evidence="11">Amino acid ABC transporter membrane protein 1, PAAT family</fullName>
    </submittedName>
</protein>
<dbReference type="PANTHER" id="PTHR30614">
    <property type="entry name" value="MEMBRANE COMPONENT OF AMINO ACID ABC TRANSPORTER"/>
    <property type="match status" value="1"/>
</dbReference>
<proteinExistence type="inferred from homology"/>
<evidence type="ECO:0000256" key="5">
    <source>
        <dbReference type="ARBA" id="ARBA00022692"/>
    </source>
</evidence>
<reference evidence="11 12" key="1">
    <citation type="submission" date="2016-10" db="EMBL/GenBank/DDBJ databases">
        <authorList>
            <person name="de Groot N.N."/>
        </authorList>
    </citation>
    <scope>NUCLEOTIDE SEQUENCE [LARGE SCALE GENOMIC DNA]</scope>
    <source>
        <strain evidence="11 12">DSM 43067</strain>
    </source>
</reference>
<evidence type="ECO:0000259" key="10">
    <source>
        <dbReference type="PROSITE" id="PS50928"/>
    </source>
</evidence>
<dbReference type="PANTHER" id="PTHR30614:SF37">
    <property type="entry name" value="AMINO-ACID ABC TRANSPORTER PERMEASE PROTEIN YHDX-RELATED"/>
    <property type="match status" value="1"/>
</dbReference>
<dbReference type="RefSeq" id="WP_075022040.1">
    <property type="nucleotide sequence ID" value="NZ_FOVH01000007.1"/>
</dbReference>
<dbReference type="PROSITE" id="PS50928">
    <property type="entry name" value="ABC_TM1"/>
    <property type="match status" value="1"/>
</dbReference>
<dbReference type="Pfam" id="PF00528">
    <property type="entry name" value="BPD_transp_1"/>
    <property type="match status" value="1"/>
</dbReference>
<dbReference type="EMBL" id="FOVH01000007">
    <property type="protein sequence ID" value="SFO60022.1"/>
    <property type="molecule type" value="Genomic_DNA"/>
</dbReference>
<organism evidence="11 12">
    <name type="scientific">Actinomadura madurae</name>
    <dbReference type="NCBI Taxonomy" id="1993"/>
    <lineage>
        <taxon>Bacteria</taxon>
        <taxon>Bacillati</taxon>
        <taxon>Actinomycetota</taxon>
        <taxon>Actinomycetes</taxon>
        <taxon>Streptosporangiales</taxon>
        <taxon>Thermomonosporaceae</taxon>
        <taxon>Actinomadura</taxon>
    </lineage>
</organism>
<dbReference type="Proteomes" id="UP000183413">
    <property type="component" value="Unassembled WGS sequence"/>
</dbReference>
<keyword evidence="12" id="KW-1185">Reference proteome</keyword>
<dbReference type="InterPro" id="IPR035906">
    <property type="entry name" value="MetI-like_sf"/>
</dbReference>
<evidence type="ECO:0000313" key="11">
    <source>
        <dbReference type="EMBL" id="SFO60022.1"/>
    </source>
</evidence>
<evidence type="ECO:0000256" key="1">
    <source>
        <dbReference type="ARBA" id="ARBA00004651"/>
    </source>
</evidence>
<dbReference type="InterPro" id="IPR010065">
    <property type="entry name" value="AA_ABC_transptr_permease_3TM"/>
</dbReference>
<dbReference type="CDD" id="cd06261">
    <property type="entry name" value="TM_PBP2"/>
    <property type="match status" value="1"/>
</dbReference>
<keyword evidence="3 9" id="KW-0813">Transport</keyword>
<dbReference type="Gene3D" id="1.10.3720.10">
    <property type="entry name" value="MetI-like"/>
    <property type="match status" value="1"/>
</dbReference>
<dbReference type="InParanoid" id="A0A1I5IHW5"/>
<dbReference type="InterPro" id="IPR043429">
    <property type="entry name" value="ArtM/GltK/GlnP/TcyL/YhdX-like"/>
</dbReference>
<evidence type="ECO:0000256" key="2">
    <source>
        <dbReference type="ARBA" id="ARBA00010072"/>
    </source>
</evidence>
<evidence type="ECO:0000256" key="6">
    <source>
        <dbReference type="ARBA" id="ARBA00022970"/>
    </source>
</evidence>
<feature type="transmembrane region" description="Helical" evidence="9">
    <location>
        <begin position="77"/>
        <end position="94"/>
    </location>
</feature>
<keyword evidence="8 9" id="KW-0472">Membrane</keyword>
<dbReference type="AlphaFoldDB" id="A0A1I5IHW5"/>
<name>A0A1I5IHW5_9ACTN</name>
<dbReference type="eggNOG" id="COG0765">
    <property type="taxonomic scope" value="Bacteria"/>
</dbReference>
<dbReference type="STRING" id="1993.SAMN04489713_107348"/>
<dbReference type="GO" id="GO:0022857">
    <property type="term" value="F:transmembrane transporter activity"/>
    <property type="evidence" value="ECO:0007669"/>
    <property type="project" value="InterPro"/>
</dbReference>
<gene>
    <name evidence="11" type="ORF">SAMN04489713_107348</name>
</gene>